<evidence type="ECO:0000313" key="2">
    <source>
        <dbReference type="EMBL" id="JAC59092.1"/>
    </source>
</evidence>
<evidence type="ECO:0000256" key="1">
    <source>
        <dbReference type="SAM" id="Phobius"/>
    </source>
</evidence>
<dbReference type="EMBL" id="GBBO01000036">
    <property type="protein sequence ID" value="JAC59092.1"/>
    <property type="molecule type" value="Transcribed_RNA"/>
</dbReference>
<feature type="transmembrane region" description="Helical" evidence="1">
    <location>
        <begin position="20"/>
        <end position="38"/>
    </location>
</feature>
<evidence type="ECO:0000313" key="3">
    <source>
        <dbReference type="EMBL" id="NOV41000.1"/>
    </source>
</evidence>
<proteinExistence type="predicted"/>
<name>A0A034WXJ9_RHIMP</name>
<keyword evidence="1" id="KW-0812">Transmembrane</keyword>
<dbReference type="EMBL" id="GHWJ01008263">
    <property type="protein sequence ID" value="NOV41000.1"/>
    <property type="molecule type" value="Transcribed_RNA"/>
</dbReference>
<dbReference type="Gene3D" id="2.40.128.20">
    <property type="match status" value="1"/>
</dbReference>
<organism evidence="2">
    <name type="scientific">Rhipicephalus microplus</name>
    <name type="common">Cattle tick</name>
    <name type="synonym">Boophilus microplus</name>
    <dbReference type="NCBI Taxonomy" id="6941"/>
    <lineage>
        <taxon>Eukaryota</taxon>
        <taxon>Metazoa</taxon>
        <taxon>Ecdysozoa</taxon>
        <taxon>Arthropoda</taxon>
        <taxon>Chelicerata</taxon>
        <taxon>Arachnida</taxon>
        <taxon>Acari</taxon>
        <taxon>Parasitiformes</taxon>
        <taxon>Ixodida</taxon>
        <taxon>Ixodoidea</taxon>
        <taxon>Ixodidae</taxon>
        <taxon>Rhipicephalinae</taxon>
        <taxon>Rhipicephalus</taxon>
        <taxon>Boophilus</taxon>
    </lineage>
</organism>
<accession>A0A034WXJ9</accession>
<sequence>PYFVAWSSFCGTRIVFFNTLWFWPFVLVTVAIPPLMAVKKDDSGSTKTTPRNEIWSWPIVFMHSKIIYLNASTKEYPGINCIKEYRGSWNRSARLLTKMMVSVFSFTHWTMNEMLYKAAGKRGPAQAFTVADISGSANYTIAFDYTSEYCAIIKKENKTGEVSNDACELWVNDKFFISGHEEQEACTTKFKTYCKNDNKTVFNIENCLDSVGKALLIG</sequence>
<dbReference type="VEuPathDB" id="VectorBase:LOC119163905"/>
<dbReference type="AlphaFoldDB" id="A0A034WXJ9"/>
<keyword evidence="1" id="KW-1133">Transmembrane helix</keyword>
<keyword evidence="1" id="KW-0472">Membrane</keyword>
<protein>
    <submittedName>
        <fullName evidence="2 3">Lipocalin 40</fullName>
    </submittedName>
</protein>
<reference evidence="3" key="2">
    <citation type="submission" date="2019-09" db="EMBL/GenBank/DDBJ databases">
        <title>Organ-specific transcriptomic study of the physiology of the cattle tick, Rhipicephalus microplus.</title>
        <authorList>
            <person name="Tirloni L."/>
            <person name="Braz G."/>
            <person name="Gandara A.C.P."/>
            <person name="Sabadin G.A."/>
            <person name="da Silva R.M."/>
            <person name="Guizzo M.G."/>
            <person name="Machado J.A."/>
            <person name="Costa E.P."/>
            <person name="Gomes H.F."/>
            <person name="Moraes J."/>
            <person name="Mota M.B.S."/>
            <person name="Mesquita R.D."/>
            <person name="Alvarenga P.H."/>
            <person name="Alves F."/>
            <person name="Seixas A."/>
            <person name="da Fonseca R.N."/>
            <person name="Fogaca A."/>
            <person name="Logullo C."/>
            <person name="Tanaka A."/>
            <person name="Daffre S."/>
            <person name="Termignoni C."/>
            <person name="Vaz I.S.Jr."/>
            <person name="Oliveira P.L."/>
            <person name="Ribeiro J.M."/>
        </authorList>
    </citation>
    <scope>NUCLEOTIDE SEQUENCE</scope>
    <source>
        <strain evidence="3">Porto Alegre</strain>
    </source>
</reference>
<reference evidence="2" key="1">
    <citation type="journal article" date="2014" name="PLoS ONE">
        <title>Proteomic Analysis of Cattle Tick Rhipicephalus (Boophilus) microplus Saliva: A Comparison between Partially and Fully Engorged Females.</title>
        <authorList>
            <person name="Tirloni L."/>
            <person name="Reck J."/>
            <person name="Terra R.M."/>
            <person name="Martins J.R."/>
            <person name="Mulenga A."/>
            <person name="Sherman N.E."/>
            <person name="Fox J.W."/>
            <person name="Yates J.R.III."/>
            <person name="Termignoni C."/>
            <person name="Pinto A.F."/>
            <person name="da Silva Vaz I.Jr."/>
        </authorList>
    </citation>
    <scope>NUCLEOTIDE SEQUENCE</scope>
</reference>
<dbReference type="InterPro" id="IPR012674">
    <property type="entry name" value="Calycin"/>
</dbReference>
<feature type="non-terminal residue" evidence="2">
    <location>
        <position position="1"/>
    </location>
</feature>